<keyword evidence="3" id="KW-0813">Transport</keyword>
<dbReference type="GO" id="GO:0008643">
    <property type="term" value="P:carbohydrate transport"/>
    <property type="evidence" value="ECO:0007669"/>
    <property type="project" value="InterPro"/>
</dbReference>
<evidence type="ECO:0000256" key="2">
    <source>
        <dbReference type="ARBA" id="ARBA00005417"/>
    </source>
</evidence>
<evidence type="ECO:0000313" key="9">
    <source>
        <dbReference type="Proteomes" id="UP000278823"/>
    </source>
</evidence>
<dbReference type="InterPro" id="IPR047641">
    <property type="entry name" value="ABC_transpr_MalK/UgpC-like"/>
</dbReference>
<evidence type="ECO:0000256" key="1">
    <source>
        <dbReference type="ARBA" id="ARBA00004417"/>
    </source>
</evidence>
<keyword evidence="4" id="KW-0997">Cell inner membrane</keyword>
<dbReference type="Proteomes" id="UP000278823">
    <property type="component" value="Unassembled WGS sequence"/>
</dbReference>
<keyword evidence="4" id="KW-1003">Cell membrane</keyword>
<dbReference type="Gene3D" id="3.40.50.300">
    <property type="entry name" value="P-loop containing nucleotide triphosphate hydrolases"/>
    <property type="match status" value="1"/>
</dbReference>
<keyword evidence="9" id="KW-1185">Reference proteome</keyword>
<dbReference type="InterPro" id="IPR013611">
    <property type="entry name" value="Transp-assoc_OB_typ2"/>
</dbReference>
<dbReference type="Pfam" id="PF00005">
    <property type="entry name" value="ABC_tran"/>
    <property type="match status" value="1"/>
</dbReference>
<keyword evidence="6 8" id="KW-0067">ATP-binding</keyword>
<comment type="subcellular location">
    <subcellularLocation>
        <location evidence="1">Cell inner membrane</location>
        <topology evidence="1">Peripheral membrane protein</topology>
    </subcellularLocation>
</comment>
<evidence type="ECO:0000256" key="6">
    <source>
        <dbReference type="ARBA" id="ARBA00022840"/>
    </source>
</evidence>
<evidence type="ECO:0000256" key="5">
    <source>
        <dbReference type="ARBA" id="ARBA00022741"/>
    </source>
</evidence>
<keyword evidence="4" id="KW-0472">Membrane</keyword>
<dbReference type="InterPro" id="IPR003593">
    <property type="entry name" value="AAA+_ATPase"/>
</dbReference>
<dbReference type="Pfam" id="PF08402">
    <property type="entry name" value="TOBE_2"/>
    <property type="match status" value="1"/>
</dbReference>
<proteinExistence type="inferred from homology"/>
<dbReference type="Gene3D" id="2.40.50.140">
    <property type="entry name" value="Nucleic acid-binding proteins"/>
    <property type="match status" value="1"/>
</dbReference>
<protein>
    <submittedName>
        <fullName evidence="8">ABC transporter ATP-binding protein</fullName>
    </submittedName>
</protein>
<dbReference type="Gene3D" id="2.40.50.100">
    <property type="match status" value="1"/>
</dbReference>
<dbReference type="InterPro" id="IPR012340">
    <property type="entry name" value="NA-bd_OB-fold"/>
</dbReference>
<reference evidence="9" key="1">
    <citation type="submission" date="2018-11" db="EMBL/GenBank/DDBJ databases">
        <title>Rhizobium chutanense sp. nov., isolated from root nodules of Phaseolus vulgaris in China.</title>
        <authorList>
            <person name="Huo Y."/>
        </authorList>
    </citation>
    <scope>NUCLEOTIDE SEQUENCE [LARGE SCALE GENOMIC DNA]</scope>
    <source>
        <strain evidence="9">CCBAU 65647</strain>
    </source>
</reference>
<dbReference type="GO" id="GO:0005524">
    <property type="term" value="F:ATP binding"/>
    <property type="evidence" value="ECO:0007669"/>
    <property type="project" value="UniProtKB-KW"/>
</dbReference>
<evidence type="ECO:0000256" key="3">
    <source>
        <dbReference type="ARBA" id="ARBA00022448"/>
    </source>
</evidence>
<dbReference type="InterPro" id="IPR027417">
    <property type="entry name" value="P-loop_NTPase"/>
</dbReference>
<dbReference type="SUPFAM" id="SSF50331">
    <property type="entry name" value="MOP-like"/>
    <property type="match status" value="1"/>
</dbReference>
<dbReference type="NCBIfam" id="NF008653">
    <property type="entry name" value="PRK11650.1"/>
    <property type="match status" value="1"/>
</dbReference>
<dbReference type="EMBL" id="RJTH01000001">
    <property type="protein sequence ID" value="RUM27138.1"/>
    <property type="molecule type" value="Genomic_DNA"/>
</dbReference>
<dbReference type="SUPFAM" id="SSF52540">
    <property type="entry name" value="P-loop containing nucleoside triphosphate hydrolases"/>
    <property type="match status" value="1"/>
</dbReference>
<dbReference type="GO" id="GO:0140359">
    <property type="term" value="F:ABC-type transporter activity"/>
    <property type="evidence" value="ECO:0007669"/>
    <property type="project" value="InterPro"/>
</dbReference>
<evidence type="ECO:0000313" key="8">
    <source>
        <dbReference type="EMBL" id="RUM27138.1"/>
    </source>
</evidence>
<dbReference type="PANTHER" id="PTHR43875:SF14">
    <property type="entry name" value="ABC TRANSPORTER ATP-BINDING PROTEIN"/>
    <property type="match status" value="1"/>
</dbReference>
<comment type="caution">
    <text evidence="8">The sequence shown here is derived from an EMBL/GenBank/DDBJ whole genome shotgun (WGS) entry which is preliminary data.</text>
</comment>
<dbReference type="SMART" id="SM00382">
    <property type="entry name" value="AAA"/>
    <property type="match status" value="1"/>
</dbReference>
<dbReference type="CDD" id="cd03301">
    <property type="entry name" value="ABC_MalK_N"/>
    <property type="match status" value="1"/>
</dbReference>
<sequence length="375" mass="40527">MATLSISNIRKSYGALDVLHGIDIELEDGGFLVLLGPSGCGKSTLLNIVAGLDDPSAGDVEIGGKSVIELPPKDRNIAMVFQSYALYPTMSVERNIGFGLEMRGVEEGARKTAVQQAADVLQIGHLLDRKPANLSGGQRQRVAMGRALVRDPDLFLFDEPLSNLDAKLRVEMRTEIKRLHERLGTSIVYVTHDQIEAMTLATKVAVMRGGYVQQLADPRTIYERPANIFVASFIGSPSMNFIKGTLNIAAAGSRFTGVDVDVAISSGDHRAKQSDCILGVRPEELKIAREGDRALRGVIDVVEPTGPDTMVTAIVGGQTVVARVEARFSGRRGDPIAFQVDPASVNLFDPRTEARIDLPNWESEGTGPLPEEVKL</sequence>
<dbReference type="InterPro" id="IPR015855">
    <property type="entry name" value="ABC_transpr_MalK-like"/>
</dbReference>
<dbReference type="PROSITE" id="PS50893">
    <property type="entry name" value="ABC_TRANSPORTER_2"/>
    <property type="match status" value="1"/>
</dbReference>
<dbReference type="GO" id="GO:0055052">
    <property type="term" value="C:ATP-binding cassette (ABC) transporter complex, substrate-binding subunit-containing"/>
    <property type="evidence" value="ECO:0007669"/>
    <property type="project" value="TreeGrafter"/>
</dbReference>
<dbReference type="OrthoDB" id="9767663at2"/>
<dbReference type="FunFam" id="3.40.50.300:FF:000042">
    <property type="entry name" value="Maltose/maltodextrin ABC transporter, ATP-binding protein"/>
    <property type="match status" value="1"/>
</dbReference>
<dbReference type="PROSITE" id="PS00211">
    <property type="entry name" value="ABC_TRANSPORTER_1"/>
    <property type="match status" value="1"/>
</dbReference>
<dbReference type="GO" id="GO:0016887">
    <property type="term" value="F:ATP hydrolysis activity"/>
    <property type="evidence" value="ECO:0007669"/>
    <property type="project" value="InterPro"/>
</dbReference>
<dbReference type="InterPro" id="IPR008995">
    <property type="entry name" value="Mo/tungstate-bd_C_term_dom"/>
</dbReference>
<dbReference type="InterPro" id="IPR003439">
    <property type="entry name" value="ABC_transporter-like_ATP-bd"/>
</dbReference>
<gene>
    <name evidence="8" type="ORF">EFQ99_02760</name>
</gene>
<organism evidence="8 9">
    <name type="scientific">Rhizobium vallis</name>
    <dbReference type="NCBI Taxonomy" id="634290"/>
    <lineage>
        <taxon>Bacteria</taxon>
        <taxon>Pseudomonadati</taxon>
        <taxon>Pseudomonadota</taxon>
        <taxon>Alphaproteobacteria</taxon>
        <taxon>Hyphomicrobiales</taxon>
        <taxon>Rhizobiaceae</taxon>
        <taxon>Rhizobium/Agrobacterium group</taxon>
        <taxon>Rhizobium</taxon>
    </lineage>
</organism>
<evidence type="ECO:0000259" key="7">
    <source>
        <dbReference type="PROSITE" id="PS50893"/>
    </source>
</evidence>
<name>A0A432PRN1_9HYPH</name>
<evidence type="ECO:0000256" key="4">
    <source>
        <dbReference type="ARBA" id="ARBA00022519"/>
    </source>
</evidence>
<feature type="domain" description="ABC transporter" evidence="7">
    <location>
        <begin position="4"/>
        <end position="234"/>
    </location>
</feature>
<comment type="similarity">
    <text evidence="2">Belongs to the ABC transporter superfamily.</text>
</comment>
<dbReference type="AlphaFoldDB" id="A0A432PRN1"/>
<dbReference type="PANTHER" id="PTHR43875">
    <property type="entry name" value="MALTODEXTRIN IMPORT ATP-BINDING PROTEIN MSMX"/>
    <property type="match status" value="1"/>
</dbReference>
<dbReference type="RefSeq" id="WP_126919122.1">
    <property type="nucleotide sequence ID" value="NZ_ML133686.1"/>
</dbReference>
<dbReference type="InterPro" id="IPR017871">
    <property type="entry name" value="ABC_transporter-like_CS"/>
</dbReference>
<accession>A0A432PRN1</accession>
<keyword evidence="5" id="KW-0547">Nucleotide-binding</keyword>